<sequence>MLRHIEITECPRDAMQGWHRPIDTSEKVNYLKALLKVGFHSLDCGSFVSPKAIPQMADTATVLSEISAETGTNKLLVIVANERGGEQAVLQDKVTYLGFPFSISPTFQQLNTNSTIEESWQRVQRIYKLCRLHNKQLVVYISMAFGNPYGDEYNAEIVYNWVNKMKELGVNTISLADTVGLSTPEQVFDITKKVIDNSPGVNIGVHLHSTPQMALAKIEAAYNAGCNKFDSAIGGIGGCPMAQNDLVGNIDTSTLLYFFQDKQVQLEIDTEAYRNAQAIAASIFY</sequence>
<protein>
    <submittedName>
        <fullName evidence="5">Hydroxymethylglutaryl-CoA lyase</fullName>
    </submittedName>
</protein>
<evidence type="ECO:0000313" key="6">
    <source>
        <dbReference type="Proteomes" id="UP001210231"/>
    </source>
</evidence>
<dbReference type="SUPFAM" id="SSF51569">
    <property type="entry name" value="Aldolase"/>
    <property type="match status" value="1"/>
</dbReference>
<dbReference type="Proteomes" id="UP001210231">
    <property type="component" value="Unassembled WGS sequence"/>
</dbReference>
<accession>A0ABT4UL02</accession>
<reference evidence="5 6" key="1">
    <citation type="submission" date="2022-12" db="EMBL/GenBank/DDBJ databases">
        <title>Chitinophagaceae gen. sp. nov., a new member of the family Chitinophagaceae, isolated from soil in a chemical factory.</title>
        <authorList>
            <person name="Ke Z."/>
        </authorList>
    </citation>
    <scope>NUCLEOTIDE SEQUENCE [LARGE SCALE GENOMIC DNA]</scope>
    <source>
        <strain evidence="5 6">LY-5</strain>
    </source>
</reference>
<dbReference type="PROSITE" id="PS50991">
    <property type="entry name" value="PYR_CT"/>
    <property type="match status" value="1"/>
</dbReference>
<dbReference type="Gene3D" id="3.20.20.70">
    <property type="entry name" value="Aldolase class I"/>
    <property type="match status" value="1"/>
</dbReference>
<comment type="similarity">
    <text evidence="1">Belongs to the HMG-CoA lyase family.</text>
</comment>
<keyword evidence="2" id="KW-0479">Metal-binding</keyword>
<comment type="caution">
    <text evidence="5">The sequence shown here is derived from an EMBL/GenBank/DDBJ whole genome shotgun (WGS) entry which is preliminary data.</text>
</comment>
<evidence type="ECO:0000256" key="1">
    <source>
        <dbReference type="ARBA" id="ARBA00009405"/>
    </source>
</evidence>
<evidence type="ECO:0000259" key="4">
    <source>
        <dbReference type="PROSITE" id="PS50991"/>
    </source>
</evidence>
<evidence type="ECO:0000313" key="5">
    <source>
        <dbReference type="EMBL" id="MDA3614833.1"/>
    </source>
</evidence>
<evidence type="ECO:0000256" key="3">
    <source>
        <dbReference type="ARBA" id="ARBA00023239"/>
    </source>
</evidence>
<dbReference type="PANTHER" id="PTHR42738">
    <property type="entry name" value="HYDROXYMETHYLGLUTARYL-COA LYASE"/>
    <property type="match status" value="1"/>
</dbReference>
<dbReference type="CDD" id="cd07938">
    <property type="entry name" value="DRE_TIM_HMGL"/>
    <property type="match status" value="1"/>
</dbReference>
<dbReference type="EMBL" id="JAQGEF010000008">
    <property type="protein sequence ID" value="MDA3614833.1"/>
    <property type="molecule type" value="Genomic_DNA"/>
</dbReference>
<dbReference type="InterPro" id="IPR000891">
    <property type="entry name" value="PYR_CT"/>
</dbReference>
<proteinExistence type="inferred from homology"/>
<evidence type="ECO:0000256" key="2">
    <source>
        <dbReference type="ARBA" id="ARBA00022723"/>
    </source>
</evidence>
<dbReference type="InterPro" id="IPR043594">
    <property type="entry name" value="HMGL"/>
</dbReference>
<dbReference type="RefSeq" id="WP_407031159.1">
    <property type="nucleotide sequence ID" value="NZ_JAQGEF010000008.1"/>
</dbReference>
<dbReference type="GO" id="GO:0016829">
    <property type="term" value="F:lyase activity"/>
    <property type="evidence" value="ECO:0007669"/>
    <property type="project" value="UniProtKB-KW"/>
</dbReference>
<dbReference type="Pfam" id="PF00682">
    <property type="entry name" value="HMGL-like"/>
    <property type="match status" value="1"/>
</dbReference>
<name>A0ABT4UL02_9BACT</name>
<keyword evidence="6" id="KW-1185">Reference proteome</keyword>
<feature type="domain" description="Pyruvate carboxyltransferase" evidence="4">
    <location>
        <begin position="4"/>
        <end position="274"/>
    </location>
</feature>
<organism evidence="5 6">
    <name type="scientific">Polluticaenibacter yanchengensis</name>
    <dbReference type="NCBI Taxonomy" id="3014562"/>
    <lineage>
        <taxon>Bacteria</taxon>
        <taxon>Pseudomonadati</taxon>
        <taxon>Bacteroidota</taxon>
        <taxon>Chitinophagia</taxon>
        <taxon>Chitinophagales</taxon>
        <taxon>Chitinophagaceae</taxon>
        <taxon>Polluticaenibacter</taxon>
    </lineage>
</organism>
<keyword evidence="3 5" id="KW-0456">Lyase</keyword>
<dbReference type="PANTHER" id="PTHR42738:SF7">
    <property type="entry name" value="HYDROXYMETHYLGLUTARYL-COA LYASE"/>
    <property type="match status" value="1"/>
</dbReference>
<gene>
    <name evidence="5" type="ORF">O3P16_08435</name>
</gene>
<dbReference type="InterPro" id="IPR013785">
    <property type="entry name" value="Aldolase_TIM"/>
</dbReference>